<dbReference type="Proteomes" id="UP000887574">
    <property type="component" value="Unplaced"/>
</dbReference>
<proteinExistence type="predicted"/>
<dbReference type="WBParaSite" id="jg26385">
    <property type="protein sequence ID" value="jg26385"/>
    <property type="gene ID" value="jg26385"/>
</dbReference>
<reference evidence="2" key="1">
    <citation type="submission" date="2022-11" db="UniProtKB">
        <authorList>
            <consortium name="WormBaseParasite"/>
        </authorList>
    </citation>
    <scope>IDENTIFICATION</scope>
</reference>
<protein>
    <submittedName>
        <fullName evidence="2">Uncharacterized protein</fullName>
    </submittedName>
</protein>
<dbReference type="AlphaFoldDB" id="A0A915E2W8"/>
<name>A0A915E2W8_9BILA</name>
<sequence length="68" mass="7831">MGALTKYILAQINRAHIGGTWLVHGEMINSQHQGLEWQSVTNGDLFQTYSTHGCYYHDTQTYLIVVRY</sequence>
<evidence type="ECO:0000313" key="1">
    <source>
        <dbReference type="Proteomes" id="UP000887574"/>
    </source>
</evidence>
<accession>A0A915E2W8</accession>
<organism evidence="1 2">
    <name type="scientific">Ditylenchus dipsaci</name>
    <dbReference type="NCBI Taxonomy" id="166011"/>
    <lineage>
        <taxon>Eukaryota</taxon>
        <taxon>Metazoa</taxon>
        <taxon>Ecdysozoa</taxon>
        <taxon>Nematoda</taxon>
        <taxon>Chromadorea</taxon>
        <taxon>Rhabditida</taxon>
        <taxon>Tylenchina</taxon>
        <taxon>Tylenchomorpha</taxon>
        <taxon>Sphaerularioidea</taxon>
        <taxon>Anguinidae</taxon>
        <taxon>Anguininae</taxon>
        <taxon>Ditylenchus</taxon>
    </lineage>
</organism>
<evidence type="ECO:0000313" key="2">
    <source>
        <dbReference type="WBParaSite" id="jg26385"/>
    </source>
</evidence>
<keyword evidence="1" id="KW-1185">Reference proteome</keyword>